<feature type="domain" description="RAI1-like" evidence="3">
    <location>
        <begin position="32"/>
        <end position="139"/>
    </location>
</feature>
<dbReference type="AlphaFoldDB" id="A0A8K0P065"/>
<comment type="similarity">
    <text evidence="1 2">Belongs to the DXO/Dom3Z family.</text>
</comment>
<dbReference type="EMBL" id="KZ308275">
    <property type="protein sequence ID" value="KAG8226339.1"/>
    <property type="molecule type" value="Genomic_DNA"/>
</dbReference>
<dbReference type="PANTHER" id="PTHR12395">
    <property type="entry name" value="DOM-3 RELATED"/>
    <property type="match status" value="1"/>
</dbReference>
<accession>A0A8K0P065</accession>
<keyword evidence="2" id="KW-0540">Nuclease</keyword>
<protein>
    <recommendedName>
        <fullName evidence="2">Decapping nuclease</fullName>
        <ecNumber evidence="2">3.6.1.-</ecNumber>
    </recommendedName>
</protein>
<evidence type="ECO:0000313" key="4">
    <source>
        <dbReference type="EMBL" id="KAG8226339.1"/>
    </source>
</evidence>
<keyword evidence="2" id="KW-0694">RNA-binding</keyword>
<keyword evidence="2" id="KW-0547">Nucleotide-binding</keyword>
<reference evidence="4" key="2">
    <citation type="submission" date="2017-10" db="EMBL/GenBank/DDBJ databases">
        <title>Ladona fulva Genome sequencing and assembly.</title>
        <authorList>
            <person name="Murali S."/>
            <person name="Richards S."/>
            <person name="Bandaranaike D."/>
            <person name="Bellair M."/>
            <person name="Blankenburg K."/>
            <person name="Chao H."/>
            <person name="Dinh H."/>
            <person name="Doddapaneni H."/>
            <person name="Dugan-Rocha S."/>
            <person name="Elkadiri S."/>
            <person name="Gnanaolivu R."/>
            <person name="Hernandez B."/>
            <person name="Skinner E."/>
            <person name="Javaid M."/>
            <person name="Lee S."/>
            <person name="Li M."/>
            <person name="Ming W."/>
            <person name="Munidasa M."/>
            <person name="Muniz J."/>
            <person name="Nguyen L."/>
            <person name="Hughes D."/>
            <person name="Osuji N."/>
            <person name="Pu L.-L."/>
            <person name="Puazo M."/>
            <person name="Qu C."/>
            <person name="Quiroz J."/>
            <person name="Raj R."/>
            <person name="Weissenberger G."/>
            <person name="Xin Y."/>
            <person name="Zou X."/>
            <person name="Han Y."/>
            <person name="Worley K."/>
            <person name="Muzny D."/>
            <person name="Gibbs R."/>
        </authorList>
    </citation>
    <scope>NUCLEOTIDE SEQUENCE</scope>
    <source>
        <strain evidence="4">Sampled in the wild</strain>
    </source>
</reference>
<dbReference type="EC" id="3.6.1.-" evidence="2"/>
<comment type="caution">
    <text evidence="4">The sequence shown here is derived from an EMBL/GenBank/DDBJ whole genome shotgun (WGS) entry which is preliminary data.</text>
</comment>
<keyword evidence="2" id="KW-0479">Metal-binding</keyword>
<dbReference type="GO" id="GO:0046872">
    <property type="term" value="F:metal ion binding"/>
    <property type="evidence" value="ECO:0007669"/>
    <property type="project" value="UniProtKB-KW"/>
</dbReference>
<dbReference type="GO" id="GO:0005634">
    <property type="term" value="C:nucleus"/>
    <property type="evidence" value="ECO:0007669"/>
    <property type="project" value="UniProtKB-SubCell"/>
</dbReference>
<reference evidence="4" key="1">
    <citation type="submission" date="2013-04" db="EMBL/GenBank/DDBJ databases">
        <authorList>
            <person name="Qu J."/>
            <person name="Murali S.C."/>
            <person name="Bandaranaike D."/>
            <person name="Bellair M."/>
            <person name="Blankenburg K."/>
            <person name="Chao H."/>
            <person name="Dinh H."/>
            <person name="Doddapaneni H."/>
            <person name="Downs B."/>
            <person name="Dugan-Rocha S."/>
            <person name="Elkadiri S."/>
            <person name="Gnanaolivu R.D."/>
            <person name="Hernandez B."/>
            <person name="Javaid M."/>
            <person name="Jayaseelan J.C."/>
            <person name="Lee S."/>
            <person name="Li M."/>
            <person name="Ming W."/>
            <person name="Munidasa M."/>
            <person name="Muniz J."/>
            <person name="Nguyen L."/>
            <person name="Ongeri F."/>
            <person name="Osuji N."/>
            <person name="Pu L.-L."/>
            <person name="Puazo M."/>
            <person name="Qu C."/>
            <person name="Quiroz J."/>
            <person name="Raj R."/>
            <person name="Weissenberger G."/>
            <person name="Xin Y."/>
            <person name="Zou X."/>
            <person name="Han Y."/>
            <person name="Richards S."/>
            <person name="Worley K."/>
            <person name="Muzny D."/>
            <person name="Gibbs R."/>
        </authorList>
    </citation>
    <scope>NUCLEOTIDE SEQUENCE</scope>
    <source>
        <strain evidence="4">Sampled in the wild</strain>
    </source>
</reference>
<name>A0A8K0P065_LADFU</name>
<organism evidence="4 5">
    <name type="scientific">Ladona fulva</name>
    <name type="common">Scarce chaser dragonfly</name>
    <name type="synonym">Libellula fulva</name>
    <dbReference type="NCBI Taxonomy" id="123851"/>
    <lineage>
        <taxon>Eukaryota</taxon>
        <taxon>Metazoa</taxon>
        <taxon>Ecdysozoa</taxon>
        <taxon>Arthropoda</taxon>
        <taxon>Hexapoda</taxon>
        <taxon>Insecta</taxon>
        <taxon>Pterygota</taxon>
        <taxon>Palaeoptera</taxon>
        <taxon>Odonata</taxon>
        <taxon>Epiprocta</taxon>
        <taxon>Anisoptera</taxon>
        <taxon>Libelluloidea</taxon>
        <taxon>Libellulidae</taxon>
        <taxon>Ladona</taxon>
    </lineage>
</organism>
<dbReference type="GO" id="GO:0004518">
    <property type="term" value="F:nuclease activity"/>
    <property type="evidence" value="ECO:0007669"/>
    <property type="project" value="UniProtKB-KW"/>
</dbReference>
<dbReference type="Pfam" id="PF08652">
    <property type="entry name" value="RAI1"/>
    <property type="match status" value="1"/>
</dbReference>
<dbReference type="GO" id="GO:0000166">
    <property type="term" value="F:nucleotide binding"/>
    <property type="evidence" value="ECO:0007669"/>
    <property type="project" value="UniProtKB-KW"/>
</dbReference>
<keyword evidence="2" id="KW-0539">Nucleus</keyword>
<dbReference type="Proteomes" id="UP000792457">
    <property type="component" value="Unassembled WGS sequence"/>
</dbReference>
<dbReference type="GO" id="GO:0005829">
    <property type="term" value="C:cytosol"/>
    <property type="evidence" value="ECO:0007669"/>
    <property type="project" value="TreeGrafter"/>
</dbReference>
<dbReference type="OrthoDB" id="5853397at2759"/>
<evidence type="ECO:0000313" key="5">
    <source>
        <dbReference type="Proteomes" id="UP000792457"/>
    </source>
</evidence>
<evidence type="ECO:0000259" key="3">
    <source>
        <dbReference type="Pfam" id="PF08652"/>
    </source>
</evidence>
<comment type="subcellular location">
    <subcellularLocation>
        <location evidence="2">Nucleus</location>
    </subcellularLocation>
</comment>
<comment type="function">
    <text evidence="2">Decapping enzyme for NAD-capped RNAs: specifically hydrolyzes the nicotinamide adenine dinucleotide (NAD) cap from a subset of RNAs by removing the entire NAD moiety from the 5'-end of an NAD-capped RNA.</text>
</comment>
<evidence type="ECO:0000256" key="2">
    <source>
        <dbReference type="RuleBase" id="RU367113"/>
    </source>
</evidence>
<dbReference type="PANTHER" id="PTHR12395:SF9">
    <property type="entry name" value="DECAPPING AND EXORIBONUCLEASE PROTEIN"/>
    <property type="match status" value="1"/>
</dbReference>
<keyword evidence="5" id="KW-1185">Reference proteome</keyword>
<dbReference type="InterPro" id="IPR039039">
    <property type="entry name" value="RAI1-like_fam"/>
</dbReference>
<evidence type="ECO:0000256" key="1">
    <source>
        <dbReference type="ARBA" id="ARBA00006562"/>
    </source>
</evidence>
<keyword evidence="2" id="KW-0378">Hydrolase</keyword>
<dbReference type="GO" id="GO:0000956">
    <property type="term" value="P:nuclear-transcribed mRNA catabolic process"/>
    <property type="evidence" value="ECO:0007669"/>
    <property type="project" value="TreeGrafter"/>
</dbReference>
<dbReference type="GO" id="GO:0003723">
    <property type="term" value="F:RNA binding"/>
    <property type="evidence" value="ECO:0007669"/>
    <property type="project" value="UniProtKB-KW"/>
</dbReference>
<gene>
    <name evidence="4" type="ORF">J437_LFUL009916</name>
</gene>
<comment type="cofactor">
    <cofactor evidence="2">
        <name>a divalent metal cation</name>
        <dbReference type="ChEBI" id="CHEBI:60240"/>
    </cofactor>
</comment>
<feature type="non-terminal residue" evidence="4">
    <location>
        <position position="1"/>
    </location>
</feature>
<sequence length="139" mass="16398">MDRQTERPKVVRLERQRTRSCNSTGIDKLNVLGFYSLNTNFEFTDNLSQLRYLKLPAGQNVKFDLKITAGRTVRRKYSTNQVKIDSLLKWILAHWKECVENPSPRRIREIVSYRGLLTKVMTSPYERQEGWIICATKFQ</sequence>
<proteinExistence type="inferred from homology"/>
<dbReference type="InterPro" id="IPR013961">
    <property type="entry name" value="RAI1"/>
</dbReference>
<dbReference type="GO" id="GO:0034353">
    <property type="term" value="F:mRNA 5'-diphosphatase activity"/>
    <property type="evidence" value="ECO:0007669"/>
    <property type="project" value="TreeGrafter"/>
</dbReference>
<dbReference type="GO" id="GO:0110155">
    <property type="term" value="P:NAD-cap decapping"/>
    <property type="evidence" value="ECO:0007669"/>
    <property type="project" value="TreeGrafter"/>
</dbReference>